<dbReference type="RefSeq" id="YP_009882154.1">
    <property type="nucleotide sequence ID" value="NC_049445.1"/>
</dbReference>
<evidence type="ECO:0000313" key="2">
    <source>
        <dbReference type="Proteomes" id="UP000287416"/>
    </source>
</evidence>
<name>A0A3T0IGT4_9CAUD</name>
<dbReference type="KEGG" id="vg:55811450"/>
<accession>A0A3T0IGT4</accession>
<proteinExistence type="predicted"/>
<evidence type="ECO:0000313" key="1">
    <source>
        <dbReference type="EMBL" id="AZU98630.1"/>
    </source>
</evidence>
<protein>
    <submittedName>
        <fullName evidence="1">Uncharacterized protein</fullName>
    </submittedName>
</protein>
<reference evidence="1 2" key="1">
    <citation type="submission" date="2018-12" db="EMBL/GenBank/DDBJ databases">
        <title>Successful treatment of antibiotic resistant microbial bone infection with bacteriophages.</title>
        <authorList>
            <person name="Nir-Paz R."/>
            <person name="Gelman D."/>
            <person name="Khouri A."/>
            <person name="Sisson B.M."/>
            <person name="Fackler J."/>
            <person name="Oren S.A."/>
            <person name="Khalifa L."/>
            <person name="Rimon A."/>
            <person name="Glazer S.C."/>
            <person name="Moses A.E."/>
            <person name="Yoram W."/>
            <person name="Schooley R.T."/>
            <person name="Hazan R."/>
        </authorList>
    </citation>
    <scope>NUCLEOTIDE SEQUENCE [LARGE SCALE GENOMIC DNA]</scope>
</reference>
<dbReference type="GeneID" id="55811450"/>
<dbReference type="EMBL" id="MK278860">
    <property type="protein sequence ID" value="AZU98630.1"/>
    <property type="molecule type" value="Genomic_DNA"/>
</dbReference>
<keyword evidence="2" id="KW-1185">Reference proteome</keyword>
<dbReference type="Proteomes" id="UP000287416">
    <property type="component" value="Segment"/>
</dbReference>
<organism evidence="1 2">
    <name type="scientific">Acinetobacter phage AbTZA1</name>
    <dbReference type="NCBI Taxonomy" id="2500827"/>
    <lineage>
        <taxon>Viruses</taxon>
        <taxon>Duplodnaviria</taxon>
        <taxon>Heunggongvirae</taxon>
        <taxon>Uroviricota</taxon>
        <taxon>Caudoviricetes</taxon>
        <taxon>Pantevenvirales</taxon>
        <taxon>Straboviridae</taxon>
        <taxon>Twarogvirinae</taxon>
        <taxon>Hadassahvirus</taxon>
        <taxon>Hadassahvirus azbtza1</taxon>
    </lineage>
</organism>
<sequence>MKGFEKNVYYRLINAAGLRMEDIDSTLHYEPLANWINDEGGVMKVLDVSETGNALTIRVGQTTEPYYIHSSCLKYFVPLEPVAVESAIIPPVKPAKSEVVDNIIQFPRKGTLMIGDPPTSWDHLRPHITNEKNHAIKATQPHDYNLPLPTYSATIGMHPRICA</sequence>